<accession>A0A365H3D1</accession>
<evidence type="ECO:0000313" key="3">
    <source>
        <dbReference type="EMBL" id="RAY13610.1"/>
    </source>
</evidence>
<dbReference type="CDD" id="cd00093">
    <property type="entry name" value="HTH_XRE"/>
    <property type="match status" value="1"/>
</dbReference>
<dbReference type="Proteomes" id="UP000251891">
    <property type="component" value="Unassembled WGS sequence"/>
</dbReference>
<dbReference type="Gene3D" id="1.10.260.40">
    <property type="entry name" value="lambda repressor-like DNA-binding domains"/>
    <property type="match status" value="1"/>
</dbReference>
<feature type="domain" description="HTH cro/C1-type" evidence="2">
    <location>
        <begin position="2"/>
        <end position="61"/>
    </location>
</feature>
<organism evidence="3 4">
    <name type="scientific">Actinomadura craniellae</name>
    <dbReference type="NCBI Taxonomy" id="2231787"/>
    <lineage>
        <taxon>Bacteria</taxon>
        <taxon>Bacillati</taxon>
        <taxon>Actinomycetota</taxon>
        <taxon>Actinomycetes</taxon>
        <taxon>Streptosporangiales</taxon>
        <taxon>Thermomonosporaceae</taxon>
        <taxon>Actinomadura</taxon>
    </lineage>
</organism>
<dbReference type="InterPro" id="IPR001387">
    <property type="entry name" value="Cro/C1-type_HTH"/>
</dbReference>
<dbReference type="AlphaFoldDB" id="A0A365H3D1"/>
<sequence>MLRGMRTARGLSQEDVAQMMTAAGFSWRQTTVAKTEAGARPVRLNEAVALAYFFGLTVDDMLGNTPGSEHVSKAESAYRITQSLTAHAELRAVEAKRRAERAAQEHEESVELLRDLERRREAARHAFREACDLEAAEEEAAELRWGHD</sequence>
<dbReference type="RefSeq" id="WP_111869151.1">
    <property type="nucleotide sequence ID" value="NZ_QLYX01000008.1"/>
</dbReference>
<evidence type="ECO:0000256" key="1">
    <source>
        <dbReference type="SAM" id="Coils"/>
    </source>
</evidence>
<dbReference type="PROSITE" id="PS50943">
    <property type="entry name" value="HTH_CROC1"/>
    <property type="match status" value="1"/>
</dbReference>
<reference evidence="3 4" key="1">
    <citation type="submission" date="2018-06" db="EMBL/GenBank/DDBJ databases">
        <title>Actinomadura craniellae sp. nov. isolated from marine sponge Craniella sp.</title>
        <authorList>
            <person name="Li L."/>
            <person name="Xu Q.H."/>
            <person name="Lin H.W."/>
            <person name="Lu Y.H."/>
        </authorList>
    </citation>
    <scope>NUCLEOTIDE SEQUENCE [LARGE SCALE GENOMIC DNA]</scope>
    <source>
        <strain evidence="3 4">LHW63021</strain>
    </source>
</reference>
<feature type="coiled-coil region" evidence="1">
    <location>
        <begin position="85"/>
        <end position="126"/>
    </location>
</feature>
<comment type="caution">
    <text evidence="3">The sequence shown here is derived from an EMBL/GenBank/DDBJ whole genome shotgun (WGS) entry which is preliminary data.</text>
</comment>
<dbReference type="InterPro" id="IPR010982">
    <property type="entry name" value="Lambda_DNA-bd_dom_sf"/>
</dbReference>
<dbReference type="SUPFAM" id="SSF47413">
    <property type="entry name" value="lambda repressor-like DNA-binding domains"/>
    <property type="match status" value="1"/>
</dbReference>
<keyword evidence="1" id="KW-0175">Coiled coil</keyword>
<dbReference type="EMBL" id="QLYX01000008">
    <property type="protein sequence ID" value="RAY13610.1"/>
    <property type="molecule type" value="Genomic_DNA"/>
</dbReference>
<dbReference type="GO" id="GO:0003677">
    <property type="term" value="F:DNA binding"/>
    <property type="evidence" value="ECO:0007669"/>
    <property type="project" value="InterPro"/>
</dbReference>
<proteinExistence type="predicted"/>
<evidence type="ECO:0000313" key="4">
    <source>
        <dbReference type="Proteomes" id="UP000251891"/>
    </source>
</evidence>
<gene>
    <name evidence="3" type="ORF">DPM19_18195</name>
</gene>
<name>A0A365H3D1_9ACTN</name>
<protein>
    <recommendedName>
        <fullName evidence="2">HTH cro/C1-type domain-containing protein</fullName>
    </recommendedName>
</protein>
<evidence type="ECO:0000259" key="2">
    <source>
        <dbReference type="PROSITE" id="PS50943"/>
    </source>
</evidence>
<keyword evidence="4" id="KW-1185">Reference proteome</keyword>